<dbReference type="InterPro" id="IPR024419">
    <property type="entry name" value="YvrJ"/>
</dbReference>
<accession>A0A323TH87</accession>
<dbReference type="RefSeq" id="WP_110609618.1">
    <property type="nucleotide sequence ID" value="NZ_PDOD01000002.1"/>
</dbReference>
<keyword evidence="1" id="KW-0812">Transmembrane</keyword>
<evidence type="ECO:0000313" key="2">
    <source>
        <dbReference type="EMBL" id="PYZ93586.1"/>
    </source>
</evidence>
<dbReference type="Proteomes" id="UP000248214">
    <property type="component" value="Unassembled WGS sequence"/>
</dbReference>
<protein>
    <submittedName>
        <fullName evidence="2">YvrJ family protein</fullName>
    </submittedName>
</protein>
<proteinExistence type="predicted"/>
<evidence type="ECO:0000256" key="1">
    <source>
        <dbReference type="SAM" id="Phobius"/>
    </source>
</evidence>
<dbReference type="AlphaFoldDB" id="A0A323TH87"/>
<dbReference type="EMBL" id="PDOD01000002">
    <property type="protein sequence ID" value="PYZ93586.1"/>
    <property type="molecule type" value="Genomic_DNA"/>
</dbReference>
<dbReference type="OrthoDB" id="2662123at2"/>
<feature type="transmembrane region" description="Helical" evidence="1">
    <location>
        <begin position="6"/>
        <end position="24"/>
    </location>
</feature>
<gene>
    <name evidence="2" type="ORF">CR194_10505</name>
</gene>
<reference evidence="2 3" key="1">
    <citation type="submission" date="2017-10" db="EMBL/GenBank/DDBJ databases">
        <title>Bacillus sp. nov., a halophilic bacterium isolated from a Keqin Lake.</title>
        <authorList>
            <person name="Wang H."/>
        </authorList>
    </citation>
    <scope>NUCLEOTIDE SEQUENCE [LARGE SCALE GENOMIC DNA]</scope>
    <source>
        <strain evidence="2 3">KQ-12</strain>
    </source>
</reference>
<comment type="caution">
    <text evidence="2">The sequence shown here is derived from an EMBL/GenBank/DDBJ whole genome shotgun (WGS) entry which is preliminary data.</text>
</comment>
<keyword evidence="3" id="KW-1185">Reference proteome</keyword>
<organism evidence="2 3">
    <name type="scientific">Salipaludibacillus keqinensis</name>
    <dbReference type="NCBI Taxonomy" id="2045207"/>
    <lineage>
        <taxon>Bacteria</taxon>
        <taxon>Bacillati</taxon>
        <taxon>Bacillota</taxon>
        <taxon>Bacilli</taxon>
        <taxon>Bacillales</taxon>
        <taxon>Bacillaceae</taxon>
    </lineage>
</organism>
<dbReference type="Pfam" id="PF12841">
    <property type="entry name" value="YvrJ"/>
    <property type="match status" value="1"/>
</dbReference>
<keyword evidence="1" id="KW-0472">Membrane</keyword>
<keyword evidence="1" id="KW-1133">Transmembrane helix</keyword>
<evidence type="ECO:0000313" key="3">
    <source>
        <dbReference type="Proteomes" id="UP000248214"/>
    </source>
</evidence>
<sequence>MEELWLGAISEYGFPVVVTFYLLYRIEKKLDTLNQSVLQLQQACPLNPNKYQSPTTKLVKDSNG</sequence>
<name>A0A323TH87_9BACI</name>